<accession>A0A6A4H3D3</accession>
<feature type="region of interest" description="Disordered" evidence="1">
    <location>
        <begin position="48"/>
        <end position="79"/>
    </location>
</feature>
<protein>
    <submittedName>
        <fullName evidence="2">Uncharacterized protein</fullName>
    </submittedName>
</protein>
<feature type="region of interest" description="Disordered" evidence="1">
    <location>
        <begin position="1"/>
        <end position="35"/>
    </location>
</feature>
<evidence type="ECO:0000256" key="1">
    <source>
        <dbReference type="SAM" id="MobiDB-lite"/>
    </source>
</evidence>
<dbReference type="Proteomes" id="UP000799118">
    <property type="component" value="Unassembled WGS sequence"/>
</dbReference>
<dbReference type="EMBL" id="ML769590">
    <property type="protein sequence ID" value="KAE9392672.1"/>
    <property type="molecule type" value="Genomic_DNA"/>
</dbReference>
<sequence length="79" mass="8704">MSPSPLSTPDFEDPLLRVPQGPLPPSPPPSLPSDQFIYHSFLTGAKYDQHGNLIPPDSPPKPIEDVQNPWEPFADKVAF</sequence>
<evidence type="ECO:0000313" key="3">
    <source>
        <dbReference type="Proteomes" id="UP000799118"/>
    </source>
</evidence>
<dbReference type="AlphaFoldDB" id="A0A6A4H3D3"/>
<gene>
    <name evidence="2" type="ORF">BT96DRAFT_1000137</name>
</gene>
<organism evidence="2 3">
    <name type="scientific">Gymnopus androsaceus JB14</name>
    <dbReference type="NCBI Taxonomy" id="1447944"/>
    <lineage>
        <taxon>Eukaryota</taxon>
        <taxon>Fungi</taxon>
        <taxon>Dikarya</taxon>
        <taxon>Basidiomycota</taxon>
        <taxon>Agaricomycotina</taxon>
        <taxon>Agaricomycetes</taxon>
        <taxon>Agaricomycetidae</taxon>
        <taxon>Agaricales</taxon>
        <taxon>Marasmiineae</taxon>
        <taxon>Omphalotaceae</taxon>
        <taxon>Gymnopus</taxon>
    </lineage>
</organism>
<name>A0A6A4H3D3_9AGAR</name>
<evidence type="ECO:0000313" key="2">
    <source>
        <dbReference type="EMBL" id="KAE9392672.1"/>
    </source>
</evidence>
<proteinExistence type="predicted"/>
<keyword evidence="3" id="KW-1185">Reference proteome</keyword>
<feature type="compositionally biased region" description="Pro residues" evidence="1">
    <location>
        <begin position="21"/>
        <end position="31"/>
    </location>
</feature>
<reference evidence="2" key="1">
    <citation type="journal article" date="2019" name="Environ. Microbiol.">
        <title>Fungal ecological strategies reflected in gene transcription - a case study of two litter decomposers.</title>
        <authorList>
            <person name="Barbi F."/>
            <person name="Kohler A."/>
            <person name="Barry K."/>
            <person name="Baskaran P."/>
            <person name="Daum C."/>
            <person name="Fauchery L."/>
            <person name="Ihrmark K."/>
            <person name="Kuo A."/>
            <person name="LaButti K."/>
            <person name="Lipzen A."/>
            <person name="Morin E."/>
            <person name="Grigoriev I.V."/>
            <person name="Henrissat B."/>
            <person name="Lindahl B."/>
            <person name="Martin F."/>
        </authorList>
    </citation>
    <scope>NUCLEOTIDE SEQUENCE</scope>
    <source>
        <strain evidence="2">JB14</strain>
    </source>
</reference>